<dbReference type="InterPro" id="IPR001342">
    <property type="entry name" value="HDH_cat"/>
</dbReference>
<dbReference type="PIRSF" id="PIRSF000098">
    <property type="entry name" value="Homoser_dehydrog"/>
    <property type="match status" value="1"/>
</dbReference>
<feature type="binding site" evidence="17">
    <location>
        <position position="190"/>
    </location>
    <ligand>
        <name>L-homoserine</name>
        <dbReference type="ChEBI" id="CHEBI:57476"/>
    </ligand>
</feature>
<dbReference type="OrthoDB" id="9808167at2"/>
<evidence type="ECO:0000256" key="3">
    <source>
        <dbReference type="ARBA" id="ARBA00005062"/>
    </source>
</evidence>
<dbReference type="GO" id="GO:0009088">
    <property type="term" value="P:threonine biosynthetic process"/>
    <property type="evidence" value="ECO:0007669"/>
    <property type="project" value="UniProtKB-UniPathway"/>
</dbReference>
<dbReference type="PANTHER" id="PTHR43331:SF1">
    <property type="entry name" value="HOMOSERINE DEHYDROGENASE"/>
    <property type="match status" value="1"/>
</dbReference>
<evidence type="ECO:0000256" key="11">
    <source>
        <dbReference type="ARBA" id="ARBA00023002"/>
    </source>
</evidence>
<dbReference type="Pfam" id="PF03447">
    <property type="entry name" value="NAD_binding_3"/>
    <property type="match status" value="1"/>
</dbReference>
<reference evidence="21 22" key="1">
    <citation type="submission" date="2019-03" db="EMBL/GenBank/DDBJ databases">
        <title>Genomic Encyclopedia of Type Strains, Phase IV (KMG-IV): sequencing the most valuable type-strain genomes for metagenomic binning, comparative biology and taxonomic classification.</title>
        <authorList>
            <person name="Goeker M."/>
        </authorList>
    </citation>
    <scope>NUCLEOTIDE SEQUENCE [LARGE SCALE GENOMIC DNA]</scope>
    <source>
        <strain evidence="21 22">DSM 20467</strain>
    </source>
</reference>
<keyword evidence="9" id="KW-0479">Metal-binding</keyword>
<dbReference type="EMBL" id="SMAA01000015">
    <property type="protein sequence ID" value="TCS77516.1"/>
    <property type="molecule type" value="Genomic_DNA"/>
</dbReference>
<comment type="similarity">
    <text evidence="4 19">Belongs to the homoserine dehydrogenase family.</text>
</comment>
<dbReference type="GO" id="GO:0050661">
    <property type="term" value="F:NADP binding"/>
    <property type="evidence" value="ECO:0007669"/>
    <property type="project" value="InterPro"/>
</dbReference>
<organism evidence="21 22">
    <name type="scientific">Pectinatus cerevisiiphilus</name>
    <dbReference type="NCBI Taxonomy" id="86956"/>
    <lineage>
        <taxon>Bacteria</taxon>
        <taxon>Bacillati</taxon>
        <taxon>Bacillota</taxon>
        <taxon>Negativicutes</taxon>
        <taxon>Selenomonadales</taxon>
        <taxon>Selenomonadaceae</taxon>
        <taxon>Pectinatus</taxon>
    </lineage>
</organism>
<keyword evidence="14 18" id="KW-0486">Methionine biosynthesis</keyword>
<evidence type="ECO:0000256" key="10">
    <source>
        <dbReference type="ARBA" id="ARBA00022857"/>
    </source>
</evidence>
<dbReference type="SUPFAM" id="SSF55021">
    <property type="entry name" value="ACT-like"/>
    <property type="match status" value="1"/>
</dbReference>
<dbReference type="FunFam" id="3.40.50.720:FF:000062">
    <property type="entry name" value="Homoserine dehydrogenase"/>
    <property type="match status" value="1"/>
</dbReference>
<evidence type="ECO:0000256" key="19">
    <source>
        <dbReference type="RuleBase" id="RU004171"/>
    </source>
</evidence>
<dbReference type="FunFam" id="3.30.360.10:FF:000005">
    <property type="entry name" value="Homoserine dehydrogenase"/>
    <property type="match status" value="1"/>
</dbReference>
<feature type="domain" description="ACT" evidence="20">
    <location>
        <begin position="350"/>
        <end position="427"/>
    </location>
</feature>
<evidence type="ECO:0000256" key="14">
    <source>
        <dbReference type="ARBA" id="ARBA00023167"/>
    </source>
</evidence>
<dbReference type="GO" id="GO:0009086">
    <property type="term" value="P:methionine biosynthetic process"/>
    <property type="evidence" value="ECO:0007669"/>
    <property type="project" value="UniProtKB-KW"/>
</dbReference>
<dbReference type="SUPFAM" id="SSF55347">
    <property type="entry name" value="Glyceraldehyde-3-phosphate dehydrogenase-like, C-terminal domain"/>
    <property type="match status" value="1"/>
</dbReference>
<keyword evidence="22" id="KW-1185">Reference proteome</keyword>
<dbReference type="SUPFAM" id="SSF51735">
    <property type="entry name" value="NAD(P)-binding Rossmann-fold domains"/>
    <property type="match status" value="1"/>
</dbReference>
<evidence type="ECO:0000259" key="20">
    <source>
        <dbReference type="PROSITE" id="PS51671"/>
    </source>
</evidence>
<dbReference type="InterPro" id="IPR019811">
    <property type="entry name" value="HDH_CS"/>
</dbReference>
<keyword evidence="13" id="KW-0915">Sodium</keyword>
<dbReference type="InterPro" id="IPR016204">
    <property type="entry name" value="HDH"/>
</dbReference>
<dbReference type="InterPro" id="IPR005106">
    <property type="entry name" value="Asp/hSer_DH_NAD-bd"/>
</dbReference>
<dbReference type="GO" id="GO:0004412">
    <property type="term" value="F:homoserine dehydrogenase activity"/>
    <property type="evidence" value="ECO:0007669"/>
    <property type="project" value="UniProtKB-EC"/>
</dbReference>
<evidence type="ECO:0000256" key="8">
    <source>
        <dbReference type="ARBA" id="ARBA00022697"/>
    </source>
</evidence>
<dbReference type="Gene3D" id="3.30.360.10">
    <property type="entry name" value="Dihydrodipicolinate Reductase, domain 2"/>
    <property type="match status" value="1"/>
</dbReference>
<evidence type="ECO:0000256" key="16">
    <source>
        <dbReference type="PIRSR" id="PIRSR000098-1"/>
    </source>
</evidence>
<dbReference type="EC" id="1.1.1.3" evidence="5 18"/>
<feature type="binding site" evidence="17">
    <location>
        <position position="105"/>
    </location>
    <ligand>
        <name>NADPH</name>
        <dbReference type="ChEBI" id="CHEBI:57783"/>
    </ligand>
</feature>
<evidence type="ECO:0000313" key="21">
    <source>
        <dbReference type="EMBL" id="TCS77516.1"/>
    </source>
</evidence>
<evidence type="ECO:0000256" key="17">
    <source>
        <dbReference type="PIRSR" id="PIRSR000098-2"/>
    </source>
</evidence>
<evidence type="ECO:0000256" key="6">
    <source>
        <dbReference type="ARBA" id="ARBA00013376"/>
    </source>
</evidence>
<comment type="pathway">
    <text evidence="3 18">Amino-acid biosynthesis; L-methionine biosynthesis via de novo pathway; L-homoserine from L-aspartate: step 3/3.</text>
</comment>
<evidence type="ECO:0000256" key="2">
    <source>
        <dbReference type="ARBA" id="ARBA00005056"/>
    </source>
</evidence>
<accession>A0A4R3K467</accession>
<feature type="binding site" evidence="17">
    <location>
        <begin position="10"/>
        <end position="17"/>
    </location>
    <ligand>
        <name>NADP(+)</name>
        <dbReference type="ChEBI" id="CHEBI:58349"/>
    </ligand>
</feature>
<evidence type="ECO:0000256" key="13">
    <source>
        <dbReference type="ARBA" id="ARBA00023053"/>
    </source>
</evidence>
<dbReference type="PROSITE" id="PS01042">
    <property type="entry name" value="HOMOSER_DHGENASE"/>
    <property type="match status" value="1"/>
</dbReference>
<dbReference type="CDD" id="cd04881">
    <property type="entry name" value="ACT_HSDH-Hom"/>
    <property type="match status" value="1"/>
</dbReference>
<keyword evidence="10 17" id="KW-0521">NADP</keyword>
<evidence type="ECO:0000256" key="5">
    <source>
        <dbReference type="ARBA" id="ARBA00013213"/>
    </source>
</evidence>
<dbReference type="PROSITE" id="PS51671">
    <property type="entry name" value="ACT"/>
    <property type="match status" value="1"/>
</dbReference>
<dbReference type="Pfam" id="PF01842">
    <property type="entry name" value="ACT"/>
    <property type="match status" value="1"/>
</dbReference>
<protein>
    <recommendedName>
        <fullName evidence="6 18">Homoserine dehydrogenase</fullName>
        <ecNumber evidence="5 18">1.1.1.3</ecNumber>
    </recommendedName>
</protein>
<feature type="active site" description="Proton donor" evidence="16">
    <location>
        <position position="205"/>
    </location>
</feature>
<keyword evidence="7 18" id="KW-0028">Amino-acid biosynthesis</keyword>
<dbReference type="AlphaFoldDB" id="A0A4R3K467"/>
<dbReference type="Gene3D" id="3.40.50.720">
    <property type="entry name" value="NAD(P)-binding Rossmann-like Domain"/>
    <property type="match status" value="1"/>
</dbReference>
<keyword evidence="12" id="KW-0520">NAD</keyword>
<dbReference type="UniPathway" id="UPA00050">
    <property type="reaction ID" value="UER00063"/>
</dbReference>
<evidence type="ECO:0000313" key="22">
    <source>
        <dbReference type="Proteomes" id="UP000295188"/>
    </source>
</evidence>
<name>A0A4R3K467_9FIRM</name>
<comment type="caution">
    <text evidence="21">The sequence shown here is derived from an EMBL/GenBank/DDBJ whole genome shotgun (WGS) entry which is preliminary data.</text>
</comment>
<dbReference type="Gene3D" id="3.30.70.260">
    <property type="match status" value="1"/>
</dbReference>
<dbReference type="Pfam" id="PF00742">
    <property type="entry name" value="Homoserine_dh"/>
    <property type="match status" value="1"/>
</dbReference>
<keyword evidence="11 18" id="KW-0560">Oxidoreductase</keyword>
<dbReference type="UniPathway" id="UPA00051">
    <property type="reaction ID" value="UER00465"/>
</dbReference>
<keyword evidence="8 18" id="KW-0791">Threonine biosynthesis</keyword>
<dbReference type="InterPro" id="IPR045865">
    <property type="entry name" value="ACT-like_dom_sf"/>
</dbReference>
<evidence type="ECO:0000256" key="9">
    <source>
        <dbReference type="ARBA" id="ARBA00022723"/>
    </source>
</evidence>
<dbReference type="InterPro" id="IPR036291">
    <property type="entry name" value="NAD(P)-bd_dom_sf"/>
</dbReference>
<comment type="cofactor">
    <cofactor evidence="1">
        <name>a metal cation</name>
        <dbReference type="ChEBI" id="CHEBI:25213"/>
    </cofactor>
</comment>
<dbReference type="InterPro" id="IPR002912">
    <property type="entry name" value="ACT_dom"/>
</dbReference>
<evidence type="ECO:0000256" key="4">
    <source>
        <dbReference type="ARBA" id="ARBA00006753"/>
    </source>
</evidence>
<evidence type="ECO:0000256" key="15">
    <source>
        <dbReference type="ARBA" id="ARBA00048841"/>
    </source>
</evidence>
<comment type="catalytic activity">
    <reaction evidence="15">
        <text>L-homoserine + NADP(+) = L-aspartate 4-semialdehyde + NADPH + H(+)</text>
        <dbReference type="Rhea" id="RHEA:15761"/>
        <dbReference type="ChEBI" id="CHEBI:15378"/>
        <dbReference type="ChEBI" id="CHEBI:57476"/>
        <dbReference type="ChEBI" id="CHEBI:57783"/>
        <dbReference type="ChEBI" id="CHEBI:58349"/>
        <dbReference type="ChEBI" id="CHEBI:537519"/>
        <dbReference type="EC" id="1.1.1.3"/>
    </reaction>
    <physiologicalReaction direction="right-to-left" evidence="15">
        <dbReference type="Rhea" id="RHEA:15763"/>
    </physiologicalReaction>
</comment>
<evidence type="ECO:0000256" key="12">
    <source>
        <dbReference type="ARBA" id="ARBA00023027"/>
    </source>
</evidence>
<evidence type="ECO:0000256" key="7">
    <source>
        <dbReference type="ARBA" id="ARBA00022605"/>
    </source>
</evidence>
<dbReference type="NCBIfam" id="NF004976">
    <property type="entry name" value="PRK06349.1"/>
    <property type="match status" value="1"/>
</dbReference>
<proteinExistence type="inferred from homology"/>
<dbReference type="Proteomes" id="UP000295188">
    <property type="component" value="Unassembled WGS sequence"/>
</dbReference>
<evidence type="ECO:0000256" key="18">
    <source>
        <dbReference type="RuleBase" id="RU000579"/>
    </source>
</evidence>
<comment type="pathway">
    <text evidence="2 18">Amino-acid biosynthesis; L-threonine biosynthesis; L-threonine from L-aspartate: step 3/5.</text>
</comment>
<evidence type="ECO:0000256" key="1">
    <source>
        <dbReference type="ARBA" id="ARBA00001920"/>
    </source>
</evidence>
<dbReference type="GO" id="GO:0046872">
    <property type="term" value="F:metal ion binding"/>
    <property type="evidence" value="ECO:0007669"/>
    <property type="project" value="UniProtKB-KW"/>
</dbReference>
<dbReference type="RefSeq" id="WP_132550865.1">
    <property type="nucleotide sequence ID" value="NZ_SMAA01000015.1"/>
</dbReference>
<gene>
    <name evidence="21" type="ORF">EDC37_11561</name>
</gene>
<dbReference type="PANTHER" id="PTHR43331">
    <property type="entry name" value="HOMOSERINE DEHYDROGENASE"/>
    <property type="match status" value="1"/>
</dbReference>
<sequence length="433" mass="46732">MSNIIKIGLLGCGTVGTGVIKVLEENLDEITPRVGAQLTISRILVRDMKKKRQLPGNAVITDNIDDILNDPEIKIVIELLGGIHPAREYMLKALQAGKNVVTANKDVVAQFGKDMFAAAEKSNVDFMFEASVGGGIPIITPLKQCLTANKLTEVIGIVNGTTNYMLTKMSEENANYDEVLKAAQEKGYAEADPTADVEGLDAARKTAILASIAFNSRVGLDKVYTEGITKITPEDIAYAKELGYTIKLLSVSRDGEKGIDVRVHPALLPQSHPLAAVRNEFNAIFVKGNAVGETMFYGRGAGQLPTASAVLADVIDVARDIVKGHFGKIRCTCYEHKTFCPIEKTTSSYYVRLLVDDQPGVLGAIAMAFGQTGVSLNAVIQKRKVKNNAEIVAITHVVQEAKIRKAEQVLNKLPAVDKICNVIRVEGPTCQEG</sequence>